<dbReference type="InterPro" id="IPR000182">
    <property type="entry name" value="GNAT_dom"/>
</dbReference>
<protein>
    <submittedName>
        <fullName evidence="2">GNAT family N-acetyltransferase</fullName>
    </submittedName>
</protein>
<dbReference type="Pfam" id="PF00583">
    <property type="entry name" value="Acetyltransf_1"/>
    <property type="match status" value="1"/>
</dbReference>
<dbReference type="RefSeq" id="WP_200790100.1">
    <property type="nucleotide sequence ID" value="NZ_JAEDAO010000001.1"/>
</dbReference>
<organism evidence="2 3">
    <name type="scientific">Ramlibacter algicola</name>
    <dbReference type="NCBI Taxonomy" id="2795217"/>
    <lineage>
        <taxon>Bacteria</taxon>
        <taxon>Pseudomonadati</taxon>
        <taxon>Pseudomonadota</taxon>
        <taxon>Betaproteobacteria</taxon>
        <taxon>Burkholderiales</taxon>
        <taxon>Comamonadaceae</taxon>
        <taxon>Ramlibacter</taxon>
    </lineage>
</organism>
<proteinExistence type="predicted"/>
<accession>A0A934Q5S9</accession>
<dbReference type="AlphaFoldDB" id="A0A934Q5S9"/>
<dbReference type="InterPro" id="IPR016181">
    <property type="entry name" value="Acyl_CoA_acyltransferase"/>
</dbReference>
<keyword evidence="3" id="KW-1185">Reference proteome</keyword>
<sequence length="218" mass="24727">MTADRDTRAPPVLVPIRSLGPAHRGRILRHLEALDADDRYLRFGYNATDEQIERYVGELDFEHDDIFGIYNRKLELIAMAHLAYSRDPNASQCAEFGVSVLAKARGRGYGSRLFERAVVHARNEGVELLFIHALSENTAMLKIARRAGATTERFGSETEAHLRLPPATLDTRMSELVVERFARTDYQLKQQVKSFWDFLAAVQETRQGVREGRHKSGS</sequence>
<gene>
    <name evidence="2" type="ORF">I8E28_20420</name>
</gene>
<evidence type="ECO:0000313" key="3">
    <source>
        <dbReference type="Proteomes" id="UP000617041"/>
    </source>
</evidence>
<reference evidence="2" key="1">
    <citation type="submission" date="2020-12" db="EMBL/GenBank/DDBJ databases">
        <title>Ramlibacter sp. nov., isolated from a freshwater alga, Cryptomonas.</title>
        <authorList>
            <person name="Kim H.M."/>
            <person name="Jeon C.O."/>
        </authorList>
    </citation>
    <scope>NUCLEOTIDE SEQUENCE</scope>
    <source>
        <strain evidence="2">CrO1</strain>
    </source>
</reference>
<evidence type="ECO:0000259" key="1">
    <source>
        <dbReference type="PROSITE" id="PS51186"/>
    </source>
</evidence>
<evidence type="ECO:0000313" key="2">
    <source>
        <dbReference type="EMBL" id="MBK0394982.1"/>
    </source>
</evidence>
<dbReference type="SUPFAM" id="SSF55729">
    <property type="entry name" value="Acyl-CoA N-acyltransferases (Nat)"/>
    <property type="match status" value="1"/>
</dbReference>
<dbReference type="CDD" id="cd04301">
    <property type="entry name" value="NAT_SF"/>
    <property type="match status" value="1"/>
</dbReference>
<dbReference type="GO" id="GO:0016747">
    <property type="term" value="F:acyltransferase activity, transferring groups other than amino-acyl groups"/>
    <property type="evidence" value="ECO:0007669"/>
    <property type="project" value="InterPro"/>
</dbReference>
<dbReference type="EMBL" id="JAEDAO010000001">
    <property type="protein sequence ID" value="MBK0394982.1"/>
    <property type="molecule type" value="Genomic_DNA"/>
</dbReference>
<dbReference type="Proteomes" id="UP000617041">
    <property type="component" value="Unassembled WGS sequence"/>
</dbReference>
<name>A0A934Q5S9_9BURK</name>
<comment type="caution">
    <text evidence="2">The sequence shown here is derived from an EMBL/GenBank/DDBJ whole genome shotgun (WGS) entry which is preliminary data.</text>
</comment>
<dbReference type="PROSITE" id="PS51186">
    <property type="entry name" value="GNAT"/>
    <property type="match status" value="1"/>
</dbReference>
<dbReference type="Gene3D" id="3.40.630.30">
    <property type="match status" value="1"/>
</dbReference>
<feature type="domain" description="N-acetyltransferase" evidence="1">
    <location>
        <begin position="26"/>
        <end position="178"/>
    </location>
</feature>